<evidence type="ECO:0000256" key="8">
    <source>
        <dbReference type="ARBA" id="ARBA00023136"/>
    </source>
</evidence>
<evidence type="ECO:0000256" key="3">
    <source>
        <dbReference type="ARBA" id="ARBA00022448"/>
    </source>
</evidence>
<keyword evidence="12" id="KW-1185">Reference proteome</keyword>
<protein>
    <submittedName>
        <fullName evidence="11">Cation diffusion facilitator family transporter</fullName>
    </submittedName>
</protein>
<dbReference type="PANTHER" id="PTHR11562:SF17">
    <property type="entry name" value="RE54080P-RELATED"/>
    <property type="match status" value="1"/>
</dbReference>
<keyword evidence="7" id="KW-0406">Ion transport</keyword>
<evidence type="ECO:0000313" key="11">
    <source>
        <dbReference type="EMBL" id="MET4580417.1"/>
    </source>
</evidence>
<dbReference type="EMBL" id="JBEPSH010000018">
    <property type="protein sequence ID" value="MET4580417.1"/>
    <property type="molecule type" value="Genomic_DNA"/>
</dbReference>
<dbReference type="InterPro" id="IPR027470">
    <property type="entry name" value="Cation_efflux_CTD"/>
</dbReference>
<keyword evidence="5" id="KW-0862">Zinc</keyword>
<evidence type="ECO:0000256" key="6">
    <source>
        <dbReference type="ARBA" id="ARBA00022989"/>
    </source>
</evidence>
<evidence type="ECO:0000313" key="12">
    <source>
        <dbReference type="Proteomes" id="UP001549320"/>
    </source>
</evidence>
<accession>A0ABV2QHK8</accession>
<evidence type="ECO:0000259" key="9">
    <source>
        <dbReference type="Pfam" id="PF01545"/>
    </source>
</evidence>
<keyword evidence="4" id="KW-0812">Transmembrane</keyword>
<dbReference type="Proteomes" id="UP001549320">
    <property type="component" value="Unassembled WGS sequence"/>
</dbReference>
<comment type="caution">
    <text evidence="11">The sequence shown here is derived from an EMBL/GenBank/DDBJ whole genome shotgun (WGS) entry which is preliminary data.</text>
</comment>
<dbReference type="InterPro" id="IPR036837">
    <property type="entry name" value="Cation_efflux_CTD_sf"/>
</dbReference>
<dbReference type="Pfam" id="PF01545">
    <property type="entry name" value="Cation_efflux"/>
    <property type="match status" value="1"/>
</dbReference>
<comment type="similarity">
    <text evidence="2">Belongs to the cation diffusion facilitator (CDF) transporter (TC 2.A.4) family. SLC30A subfamily.</text>
</comment>
<dbReference type="Gene3D" id="1.20.1510.10">
    <property type="entry name" value="Cation efflux protein transmembrane domain"/>
    <property type="match status" value="1"/>
</dbReference>
<keyword evidence="8" id="KW-0472">Membrane</keyword>
<dbReference type="InterPro" id="IPR058533">
    <property type="entry name" value="Cation_efflux_TM"/>
</dbReference>
<feature type="domain" description="Cation efflux protein cytoplasmic" evidence="10">
    <location>
        <begin position="85"/>
        <end position="159"/>
    </location>
</feature>
<name>A0ABV2QHK8_9BURK</name>
<evidence type="ECO:0000259" key="10">
    <source>
        <dbReference type="Pfam" id="PF16916"/>
    </source>
</evidence>
<keyword evidence="3" id="KW-0813">Transport</keyword>
<sequence length="172" mass="18215">MLAVATLGLMVNLISMRLLKAGSGQTLNVKGAYLEGWGDMLGSVGVIAAAVIIKVTGWTLADPVVAVLLGLWVLSRAWVLLQGVPEGVDTEAIRQAIHSVNGPIDVHEFHVWALASTEPVLTAHVVADQAVTTADTLRAQLTDLLHEKFDIERVTLQIEATACACCGVSKII</sequence>
<evidence type="ECO:0000256" key="1">
    <source>
        <dbReference type="ARBA" id="ARBA00004141"/>
    </source>
</evidence>
<dbReference type="NCBIfam" id="TIGR01297">
    <property type="entry name" value="CDF"/>
    <property type="match status" value="1"/>
</dbReference>
<comment type="subcellular location">
    <subcellularLocation>
        <location evidence="1">Membrane</location>
        <topology evidence="1">Multi-pass membrane protein</topology>
    </subcellularLocation>
</comment>
<reference evidence="11 12" key="1">
    <citation type="submission" date="2024-06" db="EMBL/GenBank/DDBJ databases">
        <title>Sorghum-associated microbial communities from plants grown in Nebraska, USA.</title>
        <authorList>
            <person name="Schachtman D."/>
        </authorList>
    </citation>
    <scope>NUCLEOTIDE SEQUENCE [LARGE SCALE GENOMIC DNA]</scope>
    <source>
        <strain evidence="11 12">2709</strain>
    </source>
</reference>
<dbReference type="Pfam" id="PF16916">
    <property type="entry name" value="ZT_dimer"/>
    <property type="match status" value="1"/>
</dbReference>
<evidence type="ECO:0000256" key="2">
    <source>
        <dbReference type="ARBA" id="ARBA00008873"/>
    </source>
</evidence>
<dbReference type="InterPro" id="IPR027469">
    <property type="entry name" value="Cation_efflux_TMD_sf"/>
</dbReference>
<dbReference type="InterPro" id="IPR002524">
    <property type="entry name" value="Cation_efflux"/>
</dbReference>
<dbReference type="InterPro" id="IPR050681">
    <property type="entry name" value="CDF/SLC30A"/>
</dbReference>
<dbReference type="PANTHER" id="PTHR11562">
    <property type="entry name" value="CATION EFFLUX PROTEIN/ ZINC TRANSPORTER"/>
    <property type="match status" value="1"/>
</dbReference>
<proteinExistence type="inferred from homology"/>
<gene>
    <name evidence="11" type="ORF">ABIE13_005558</name>
</gene>
<keyword evidence="6" id="KW-1133">Transmembrane helix</keyword>
<dbReference type="SUPFAM" id="SSF161111">
    <property type="entry name" value="Cation efflux protein transmembrane domain-like"/>
    <property type="match status" value="1"/>
</dbReference>
<evidence type="ECO:0000256" key="7">
    <source>
        <dbReference type="ARBA" id="ARBA00023065"/>
    </source>
</evidence>
<feature type="domain" description="Cation efflux protein transmembrane" evidence="9">
    <location>
        <begin position="2"/>
        <end position="80"/>
    </location>
</feature>
<organism evidence="11 12">
    <name type="scientific">Ottowia thiooxydans</name>
    <dbReference type="NCBI Taxonomy" id="219182"/>
    <lineage>
        <taxon>Bacteria</taxon>
        <taxon>Pseudomonadati</taxon>
        <taxon>Pseudomonadota</taxon>
        <taxon>Betaproteobacteria</taxon>
        <taxon>Burkholderiales</taxon>
        <taxon>Comamonadaceae</taxon>
        <taxon>Ottowia</taxon>
    </lineage>
</organism>
<keyword evidence="5" id="KW-0864">Zinc transport</keyword>
<evidence type="ECO:0000256" key="4">
    <source>
        <dbReference type="ARBA" id="ARBA00022692"/>
    </source>
</evidence>
<evidence type="ECO:0000256" key="5">
    <source>
        <dbReference type="ARBA" id="ARBA00022906"/>
    </source>
</evidence>
<dbReference type="SUPFAM" id="SSF160240">
    <property type="entry name" value="Cation efflux protein cytoplasmic domain-like"/>
    <property type="match status" value="1"/>
</dbReference>